<evidence type="ECO:0000256" key="4">
    <source>
        <dbReference type="PIRSR" id="PIRSR606689-2"/>
    </source>
</evidence>
<evidence type="ECO:0000313" key="6">
    <source>
        <dbReference type="Proteomes" id="UP000827092"/>
    </source>
</evidence>
<dbReference type="GO" id="GO:0005525">
    <property type="term" value="F:GTP binding"/>
    <property type="evidence" value="ECO:0007669"/>
    <property type="project" value="UniProtKB-KW"/>
</dbReference>
<keyword evidence="6" id="KW-1185">Reference proteome</keyword>
<dbReference type="PANTHER" id="PTHR46688">
    <property type="entry name" value="ADP-RIBOSYLATION FACTOR-LIKE PROTEIN 16"/>
    <property type="match status" value="1"/>
</dbReference>
<dbReference type="PROSITE" id="PS51417">
    <property type="entry name" value="ARF"/>
    <property type="match status" value="1"/>
</dbReference>
<feature type="binding site" evidence="3">
    <location>
        <begin position="6"/>
        <end position="13"/>
    </location>
    <ligand>
        <name>GTP</name>
        <dbReference type="ChEBI" id="CHEBI:37565"/>
    </ligand>
</feature>
<dbReference type="InterPro" id="IPR006689">
    <property type="entry name" value="Small_GTPase_ARF/SAR"/>
</dbReference>
<evidence type="ECO:0000256" key="3">
    <source>
        <dbReference type="PIRSR" id="PIRSR606689-1"/>
    </source>
</evidence>
<feature type="binding site" evidence="3">
    <location>
        <position position="61"/>
    </location>
    <ligand>
        <name>GTP</name>
        <dbReference type="ChEBI" id="CHEBI:37565"/>
    </ligand>
</feature>
<evidence type="ECO:0000256" key="1">
    <source>
        <dbReference type="ARBA" id="ARBA00022741"/>
    </source>
</evidence>
<dbReference type="SMART" id="SM00177">
    <property type="entry name" value="ARF"/>
    <property type="match status" value="1"/>
</dbReference>
<organism evidence="5 6">
    <name type="scientific">Oedothorax gibbosus</name>
    <dbReference type="NCBI Taxonomy" id="931172"/>
    <lineage>
        <taxon>Eukaryota</taxon>
        <taxon>Metazoa</taxon>
        <taxon>Ecdysozoa</taxon>
        <taxon>Arthropoda</taxon>
        <taxon>Chelicerata</taxon>
        <taxon>Arachnida</taxon>
        <taxon>Araneae</taxon>
        <taxon>Araneomorphae</taxon>
        <taxon>Entelegynae</taxon>
        <taxon>Araneoidea</taxon>
        <taxon>Linyphiidae</taxon>
        <taxon>Erigoninae</taxon>
        <taxon>Oedothorax</taxon>
    </lineage>
</organism>
<feature type="binding site" evidence="3">
    <location>
        <begin position="115"/>
        <end position="118"/>
    </location>
    <ligand>
        <name>GTP</name>
        <dbReference type="ChEBI" id="CHEBI:37565"/>
    </ligand>
</feature>
<protein>
    <recommendedName>
        <fullName evidence="7">ADP-ribosylation factor-like protein 16</fullName>
    </recommendedName>
</protein>
<dbReference type="Gene3D" id="3.40.50.300">
    <property type="entry name" value="P-loop containing nucleotide triphosphate hydrolases"/>
    <property type="match status" value="1"/>
</dbReference>
<feature type="binding site" evidence="4">
    <location>
        <position position="38"/>
    </location>
    <ligand>
        <name>Mg(2+)</name>
        <dbReference type="ChEBI" id="CHEBI:18420"/>
    </ligand>
</feature>
<dbReference type="AlphaFoldDB" id="A0AAV6U654"/>
<keyword evidence="1 3" id="KW-0547">Nucleotide-binding</keyword>
<sequence length="170" mass="18803">MIICIGPKSAGKTLLLRKLQQADVYCDPYNEIFSTVPTVGVNIVNISLANDKTLQIHELGGSIAAIWNMHYDGCKSVIFLVDAANMQQVSCACILLLETLKHPSLRNSAFALVFNKTDVNSSVSVSEIKYLMRIDDILLHAKQDITVMETSCVTGKGLKDLKEWLLKFVD</sequence>
<evidence type="ECO:0000313" key="5">
    <source>
        <dbReference type="EMBL" id="KAG8179156.1"/>
    </source>
</evidence>
<keyword evidence="2 3" id="KW-0342">GTP-binding</keyword>
<proteinExistence type="predicted"/>
<reference evidence="5 6" key="1">
    <citation type="journal article" date="2022" name="Nat. Ecol. Evol.">
        <title>A masculinizing supergene underlies an exaggerated male reproductive morph in a spider.</title>
        <authorList>
            <person name="Hendrickx F."/>
            <person name="De Corte Z."/>
            <person name="Sonet G."/>
            <person name="Van Belleghem S.M."/>
            <person name="Kostlbacher S."/>
            <person name="Vangestel C."/>
        </authorList>
    </citation>
    <scope>NUCLEOTIDE SEQUENCE [LARGE SCALE GENOMIC DNA]</scope>
    <source>
        <strain evidence="5">W744_W776</strain>
    </source>
</reference>
<dbReference type="SUPFAM" id="SSF52540">
    <property type="entry name" value="P-loop containing nucleoside triphosphate hydrolases"/>
    <property type="match status" value="1"/>
</dbReference>
<dbReference type="EMBL" id="JAFNEN010000645">
    <property type="protein sequence ID" value="KAG8179156.1"/>
    <property type="molecule type" value="Genomic_DNA"/>
</dbReference>
<keyword evidence="4" id="KW-0460">Magnesium</keyword>
<accession>A0AAV6U654</accession>
<comment type="caution">
    <text evidence="5">The sequence shown here is derived from an EMBL/GenBank/DDBJ whole genome shotgun (WGS) entry which is preliminary data.</text>
</comment>
<feature type="binding site" evidence="4">
    <location>
        <position position="13"/>
    </location>
    <ligand>
        <name>Mg(2+)</name>
        <dbReference type="ChEBI" id="CHEBI:18420"/>
    </ligand>
</feature>
<dbReference type="GO" id="GO:0046872">
    <property type="term" value="F:metal ion binding"/>
    <property type="evidence" value="ECO:0007669"/>
    <property type="project" value="UniProtKB-KW"/>
</dbReference>
<dbReference type="InterPro" id="IPR027417">
    <property type="entry name" value="P-loop_NTPase"/>
</dbReference>
<keyword evidence="4" id="KW-0479">Metal-binding</keyword>
<gene>
    <name evidence="5" type="ORF">JTE90_023618</name>
</gene>
<evidence type="ECO:0008006" key="7">
    <source>
        <dbReference type="Google" id="ProtNLM"/>
    </source>
</evidence>
<name>A0AAV6U654_9ARAC</name>
<dbReference type="GO" id="GO:0003924">
    <property type="term" value="F:GTPase activity"/>
    <property type="evidence" value="ECO:0007669"/>
    <property type="project" value="InterPro"/>
</dbReference>
<evidence type="ECO:0000256" key="2">
    <source>
        <dbReference type="ARBA" id="ARBA00023134"/>
    </source>
</evidence>
<dbReference type="Pfam" id="PF00025">
    <property type="entry name" value="Arf"/>
    <property type="match status" value="1"/>
</dbReference>
<dbReference type="Proteomes" id="UP000827092">
    <property type="component" value="Unassembled WGS sequence"/>
</dbReference>
<dbReference type="PANTHER" id="PTHR46688:SF1">
    <property type="entry name" value="ADP-RIBOSYLATION FACTOR-LIKE PROTEIN 16"/>
    <property type="match status" value="1"/>
</dbReference>